<gene>
    <name evidence="1" type="ORF">ENS19_02490</name>
</gene>
<dbReference type="AlphaFoldDB" id="A0A7C3F3T8"/>
<proteinExistence type="predicted"/>
<name>A0A7C3F3T8_9CREN</name>
<organism evidence="1">
    <name type="scientific">Candidatus Methanomethylicus mesodigestus</name>
    <dbReference type="NCBI Taxonomy" id="1867258"/>
    <lineage>
        <taxon>Archaea</taxon>
        <taxon>Thermoproteota</taxon>
        <taxon>Methanosuratincolia</taxon>
        <taxon>Candidatus Methanomethylicales</taxon>
        <taxon>Candidatus Methanomethylicaceae</taxon>
        <taxon>Candidatus Methanomethylicus</taxon>
    </lineage>
</organism>
<sequence length="264" mass="28214">MILMERVMITLTASEGKRIIAKAVAREECVIRAMEKGTVVVCPGTTNAYVLESLTGKRLEAKGKFAIGIVTPSGTCVTKAGVRMREAVLRCGELSEMGIKEVIGDLDPEDVFIKGANAIDPMGNAGVYLGSETGGTIGMSIGTLLARGVNVVVPASLEKLVPFPIAEIVPRIGNRRFRASMGLPVGMMQLPGKVITEIDAISSLFMCDCIPLGGSEGNRCYSIEGDEGAVKEAWDFISSIKGEPAISFEKEDCSSCRFKCRKVW</sequence>
<dbReference type="EMBL" id="DSTX01000002">
    <property type="protein sequence ID" value="HFK20126.1"/>
    <property type="molecule type" value="Genomic_DNA"/>
</dbReference>
<reference evidence="1" key="1">
    <citation type="journal article" date="2020" name="mSystems">
        <title>Genome- and Community-Level Interaction Insights into Carbon Utilization and Element Cycling Functions of Hydrothermarchaeota in Hydrothermal Sediment.</title>
        <authorList>
            <person name="Zhou Z."/>
            <person name="Liu Y."/>
            <person name="Xu W."/>
            <person name="Pan J."/>
            <person name="Luo Z.H."/>
            <person name="Li M."/>
        </authorList>
    </citation>
    <scope>NUCLEOTIDE SEQUENCE [LARGE SCALE GENOMIC DNA]</scope>
    <source>
        <strain evidence="1">SpSt-468</strain>
    </source>
</reference>
<protein>
    <submittedName>
        <fullName evidence="1">Uncharacterized protein</fullName>
    </submittedName>
</protein>
<comment type="caution">
    <text evidence="1">The sequence shown here is derived from an EMBL/GenBank/DDBJ whole genome shotgun (WGS) entry which is preliminary data.</text>
</comment>
<evidence type="ECO:0000313" key="1">
    <source>
        <dbReference type="EMBL" id="HFK20126.1"/>
    </source>
</evidence>
<accession>A0A7C3F3T8</accession>